<evidence type="ECO:0000313" key="2">
    <source>
        <dbReference type="EMBL" id="KFA62449.1"/>
    </source>
</evidence>
<reference evidence="2 3" key="1">
    <citation type="journal article" date="2014" name="BMC Genomics">
        <title>Comparative genome sequencing reveals chemotype-specific gene clusters in the toxigenic black mold Stachybotrys.</title>
        <authorList>
            <person name="Semeiks J."/>
            <person name="Borek D."/>
            <person name="Otwinowski Z."/>
            <person name="Grishin N.V."/>
        </authorList>
    </citation>
    <scope>NUCLEOTIDE SEQUENCE [LARGE SCALE GENOMIC DNA]</scope>
    <source>
        <strain evidence="2 3">IBT 40285</strain>
    </source>
</reference>
<evidence type="ECO:0000313" key="3">
    <source>
        <dbReference type="Proteomes" id="UP000028524"/>
    </source>
</evidence>
<evidence type="ECO:0000256" key="1">
    <source>
        <dbReference type="SAM" id="SignalP"/>
    </source>
</evidence>
<accession>A0A084QER4</accession>
<dbReference type="HOGENOM" id="CLU_1205451_0_0_1"/>
<name>A0A084QER4_STAC4</name>
<sequence>MPSHLMSAPVRLLVMVFVSLLLVASASHVALAMPATATIPMDSQVPGTVALVLPHPHPVMLMPSARGIFGAVADTELISDSMLSVAFGAAQEPERTYAIGLNISMSMLPCFVCPDGQPPAGFPTRTNYRDPMITPNAQLRDLVLFAPSAPSWVCPSTVKLEHVVLADKRGSTEPIWPKKYVVARGRADVSQGAYFAYYTDQPDLEAGMALRAFLAYVAVALDHVVGAWLK</sequence>
<keyword evidence="3" id="KW-1185">Reference proteome</keyword>
<dbReference type="Proteomes" id="UP000028524">
    <property type="component" value="Unassembled WGS sequence"/>
</dbReference>
<dbReference type="AlphaFoldDB" id="A0A084QER4"/>
<organism evidence="2 3">
    <name type="scientific">Stachybotrys chlorohalonatus (strain IBT 40285)</name>
    <dbReference type="NCBI Taxonomy" id="1283841"/>
    <lineage>
        <taxon>Eukaryota</taxon>
        <taxon>Fungi</taxon>
        <taxon>Dikarya</taxon>
        <taxon>Ascomycota</taxon>
        <taxon>Pezizomycotina</taxon>
        <taxon>Sordariomycetes</taxon>
        <taxon>Hypocreomycetidae</taxon>
        <taxon>Hypocreales</taxon>
        <taxon>Stachybotryaceae</taxon>
        <taxon>Stachybotrys</taxon>
    </lineage>
</organism>
<gene>
    <name evidence="2" type="ORF">S40285_10389</name>
</gene>
<protein>
    <submittedName>
        <fullName evidence="2">Uncharacterized protein</fullName>
    </submittedName>
</protein>
<dbReference type="InParanoid" id="A0A084QER4"/>
<feature type="chain" id="PRO_5001779229" evidence="1">
    <location>
        <begin position="27"/>
        <end position="230"/>
    </location>
</feature>
<proteinExistence type="predicted"/>
<dbReference type="OrthoDB" id="5154123at2759"/>
<keyword evidence="1" id="KW-0732">Signal</keyword>
<feature type="signal peptide" evidence="1">
    <location>
        <begin position="1"/>
        <end position="26"/>
    </location>
</feature>
<dbReference type="EMBL" id="KL660796">
    <property type="protein sequence ID" value="KFA62449.1"/>
    <property type="molecule type" value="Genomic_DNA"/>
</dbReference>